<evidence type="ECO:0000256" key="6">
    <source>
        <dbReference type="SAM" id="Phobius"/>
    </source>
</evidence>
<evidence type="ECO:0000256" key="1">
    <source>
        <dbReference type="ARBA" id="ARBA00004651"/>
    </source>
</evidence>
<dbReference type="InterPro" id="IPR001123">
    <property type="entry name" value="LeuE-type"/>
</dbReference>
<sequence>MTQKGYKMESLIISMVVFAFAGAATPGPVNIVAAASGAQFGVKKALVYVVGASVSYAVVVLLCGLTIGSILLSVPEFSFYLKVAGSLFLLYLAYQIASSSPVALQQTSAKTDPPGFGKGAMTQGLNPKAWLYASSGISLFVAGTNSANLYLTLLVTISLVVCFVGVATWAVFGQAIGRWLNSCKRQRMFNVLMGLLLAITVAGMWWE</sequence>
<protein>
    <submittedName>
        <fullName evidence="7">Threonine/lysine efflux protein family</fullName>
    </submittedName>
</protein>
<evidence type="ECO:0000256" key="5">
    <source>
        <dbReference type="ARBA" id="ARBA00023136"/>
    </source>
</evidence>
<evidence type="ECO:0000313" key="7">
    <source>
        <dbReference type="EMBL" id="CCO47347.1"/>
    </source>
</evidence>
<evidence type="ECO:0000256" key="4">
    <source>
        <dbReference type="ARBA" id="ARBA00022989"/>
    </source>
</evidence>
<evidence type="ECO:0000256" key="3">
    <source>
        <dbReference type="ARBA" id="ARBA00022692"/>
    </source>
</evidence>
<dbReference type="Pfam" id="PF01810">
    <property type="entry name" value="LysE"/>
    <property type="match status" value="1"/>
</dbReference>
<comment type="caution">
    <text evidence="7">The sequence shown here is derived from an EMBL/GenBank/DDBJ whole genome shotgun (WGS) entry which is preliminary data.</text>
</comment>
<keyword evidence="3 6" id="KW-0812">Transmembrane</keyword>
<feature type="transmembrane region" description="Helical" evidence="6">
    <location>
        <begin position="79"/>
        <end position="97"/>
    </location>
</feature>
<proteinExistence type="predicted"/>
<feature type="transmembrane region" description="Helical" evidence="6">
    <location>
        <begin position="188"/>
        <end position="206"/>
    </location>
</feature>
<name>A0AAV2VS40_9VIBR</name>
<dbReference type="PANTHER" id="PTHR30086">
    <property type="entry name" value="ARGININE EXPORTER PROTEIN ARGO"/>
    <property type="match status" value="1"/>
</dbReference>
<feature type="transmembrane region" description="Helical" evidence="6">
    <location>
        <begin position="149"/>
        <end position="176"/>
    </location>
</feature>
<keyword evidence="4 6" id="KW-1133">Transmembrane helix</keyword>
<dbReference type="GO" id="GO:0005886">
    <property type="term" value="C:plasma membrane"/>
    <property type="evidence" value="ECO:0007669"/>
    <property type="project" value="UniProtKB-SubCell"/>
</dbReference>
<comment type="subcellular location">
    <subcellularLocation>
        <location evidence="1">Cell membrane</location>
        <topology evidence="1">Multi-pass membrane protein</topology>
    </subcellularLocation>
</comment>
<accession>A0AAV2VS40</accession>
<reference evidence="7 8" key="1">
    <citation type="journal article" date="2013" name="ISME J.">
        <title>Comparative genomics of pathogenic lineages of Vibrio nigripulchritudo identifies virulence-associated traits.</title>
        <authorList>
            <person name="Goudenege D."/>
            <person name="Labreuche Y."/>
            <person name="Krin E."/>
            <person name="Ansquer D."/>
            <person name="Mangenot S."/>
            <person name="Calteau A."/>
            <person name="Medigue C."/>
            <person name="Mazel D."/>
            <person name="Polz M.F."/>
            <person name="Le Roux F."/>
        </authorList>
    </citation>
    <scope>NUCLEOTIDE SEQUENCE [LARGE SCALE GENOMIC DNA]</scope>
    <source>
        <strain evidence="7 8">SOn1</strain>
    </source>
</reference>
<evidence type="ECO:0000313" key="8">
    <source>
        <dbReference type="Proteomes" id="UP000018211"/>
    </source>
</evidence>
<dbReference type="Proteomes" id="UP000018211">
    <property type="component" value="Unassembled WGS sequence"/>
</dbReference>
<keyword evidence="5 6" id="KW-0472">Membrane</keyword>
<keyword evidence="2" id="KW-1003">Cell membrane</keyword>
<gene>
    <name evidence="7" type="ORF">VIBNISOn1_30038</name>
</gene>
<organism evidence="7 8">
    <name type="scientific">Vibrio nigripulchritudo SOn1</name>
    <dbReference type="NCBI Taxonomy" id="1238450"/>
    <lineage>
        <taxon>Bacteria</taxon>
        <taxon>Pseudomonadati</taxon>
        <taxon>Pseudomonadota</taxon>
        <taxon>Gammaproteobacteria</taxon>
        <taxon>Vibrionales</taxon>
        <taxon>Vibrionaceae</taxon>
        <taxon>Vibrio</taxon>
    </lineage>
</organism>
<dbReference type="PANTHER" id="PTHR30086:SF20">
    <property type="entry name" value="ARGININE EXPORTER PROTEIN ARGO-RELATED"/>
    <property type="match status" value="1"/>
</dbReference>
<feature type="transmembrane region" description="Helical" evidence="6">
    <location>
        <begin position="47"/>
        <end position="72"/>
    </location>
</feature>
<dbReference type="GO" id="GO:0015171">
    <property type="term" value="F:amino acid transmembrane transporter activity"/>
    <property type="evidence" value="ECO:0007669"/>
    <property type="project" value="TreeGrafter"/>
</dbReference>
<dbReference type="AlphaFoldDB" id="A0AAV2VS40"/>
<dbReference type="GO" id="GO:0033228">
    <property type="term" value="P:cysteine export across plasma membrane"/>
    <property type="evidence" value="ECO:0007669"/>
    <property type="project" value="TreeGrafter"/>
</dbReference>
<dbReference type="EMBL" id="CAOF01000120">
    <property type="protein sequence ID" value="CCO47347.1"/>
    <property type="molecule type" value="Genomic_DNA"/>
</dbReference>
<evidence type="ECO:0000256" key="2">
    <source>
        <dbReference type="ARBA" id="ARBA00022475"/>
    </source>
</evidence>